<comment type="caution">
    <text evidence="1">The sequence shown here is derived from an EMBL/GenBank/DDBJ whole genome shotgun (WGS) entry which is preliminary data.</text>
</comment>
<accession>A0ACB8WCM5</accession>
<dbReference type="EMBL" id="CM041542">
    <property type="protein sequence ID" value="KAI3365489.1"/>
    <property type="molecule type" value="Genomic_DNA"/>
</dbReference>
<name>A0ACB8WCM5_9TELE</name>
<evidence type="ECO:0000313" key="1">
    <source>
        <dbReference type="EMBL" id="KAI3365489.1"/>
    </source>
</evidence>
<organism evidence="1 2">
    <name type="scientific">Scortum barcoo</name>
    <name type="common">barcoo grunter</name>
    <dbReference type="NCBI Taxonomy" id="214431"/>
    <lineage>
        <taxon>Eukaryota</taxon>
        <taxon>Metazoa</taxon>
        <taxon>Chordata</taxon>
        <taxon>Craniata</taxon>
        <taxon>Vertebrata</taxon>
        <taxon>Euteleostomi</taxon>
        <taxon>Actinopterygii</taxon>
        <taxon>Neopterygii</taxon>
        <taxon>Teleostei</taxon>
        <taxon>Neoteleostei</taxon>
        <taxon>Acanthomorphata</taxon>
        <taxon>Eupercaria</taxon>
        <taxon>Centrarchiformes</taxon>
        <taxon>Terapontoidei</taxon>
        <taxon>Terapontidae</taxon>
        <taxon>Scortum</taxon>
    </lineage>
</organism>
<feature type="non-terminal residue" evidence="1">
    <location>
        <position position="481"/>
    </location>
</feature>
<sequence length="481" mass="51730">MDQPASSCMRSAHPSSPIWGCMRNPHSGVPGANLQSPYQQAPFSLHQKPEFLAYTDFTSSCLVPTAPHAAYPRDDRLYQESQGGYPRADWQFNPCETRVRAPEACPPVTAPVAVGGGGGGGPELDSVGGDRLPGAVPGCLEGEYSPQSVASADSDKKSSNKRKRDVTDIQESSFKVDSSCKARKERTAFTKEQLRELEAEFTHHNYLTRLRRYEIAVNLDLTERQGEHQEAILAHIYLKSFVHVPCLNSPGLRSAGEMVLEAMASGSRGIIHQREGYQSALGSGCCHKGVMAARQPNLRQQRCPCLSTVRIRCLMSFYLQWGVPCRPTSGPGLWQQGGTVAGPVYSAVGLPRSRGKRGCVQGLINHGCFGRDKQARPSRDAAAPDADGGKGQRRGGGLGGKGGGVVGDRWKARRGVDGGRGEETVDSHTRGYTTTLALWFHMCNVPAHACAVLQLGPEIDWQPSPGCTPVTAGIGSSTLRP</sequence>
<evidence type="ECO:0000313" key="2">
    <source>
        <dbReference type="Proteomes" id="UP000831701"/>
    </source>
</evidence>
<dbReference type="Proteomes" id="UP000831701">
    <property type="component" value="Chromosome 12"/>
</dbReference>
<gene>
    <name evidence="1" type="ORF">L3Q82_010571</name>
</gene>
<keyword evidence="2" id="KW-1185">Reference proteome</keyword>
<proteinExistence type="predicted"/>
<protein>
    <submittedName>
        <fullName evidence="1">Uncharacterized protein</fullName>
    </submittedName>
</protein>
<reference evidence="1" key="1">
    <citation type="submission" date="2022-04" db="EMBL/GenBank/DDBJ databases">
        <title>Jade perch genome.</title>
        <authorList>
            <person name="Chao B."/>
        </authorList>
    </citation>
    <scope>NUCLEOTIDE SEQUENCE</scope>
    <source>
        <strain evidence="1">CB-2022</strain>
    </source>
</reference>